<proteinExistence type="predicted"/>
<evidence type="ECO:0000313" key="1">
    <source>
        <dbReference type="EMBL" id="QIN79464.1"/>
    </source>
</evidence>
<dbReference type="Pfam" id="PF02566">
    <property type="entry name" value="OsmC"/>
    <property type="match status" value="1"/>
</dbReference>
<protein>
    <submittedName>
        <fullName evidence="1">OsmC family peroxiredoxin</fullName>
    </submittedName>
</protein>
<dbReference type="Gene3D" id="3.30.300.20">
    <property type="match status" value="1"/>
</dbReference>
<dbReference type="InterPro" id="IPR003718">
    <property type="entry name" value="OsmC/Ohr_fam"/>
</dbReference>
<organism evidence="1 2">
    <name type="scientific">Rubrobacter marinus</name>
    <dbReference type="NCBI Taxonomy" id="2653852"/>
    <lineage>
        <taxon>Bacteria</taxon>
        <taxon>Bacillati</taxon>
        <taxon>Actinomycetota</taxon>
        <taxon>Rubrobacteria</taxon>
        <taxon>Rubrobacterales</taxon>
        <taxon>Rubrobacteraceae</taxon>
        <taxon>Rubrobacter</taxon>
    </lineage>
</organism>
<dbReference type="InterPro" id="IPR036102">
    <property type="entry name" value="OsmC/Ohrsf"/>
</dbReference>
<keyword evidence="2" id="KW-1185">Reference proteome</keyword>
<accession>A0A6G8PYY6</accession>
<dbReference type="SUPFAM" id="SSF82784">
    <property type="entry name" value="OsmC-like"/>
    <property type="match status" value="1"/>
</dbReference>
<name>A0A6G8PYY6_9ACTN</name>
<sequence length="143" mass="15615">MGKRNDGVVVRTESGLRTEVMANGHALVADEPTDLGGTDAGPTPYDYLLTALGSCTAMTVRMYADRKGWPLEAVTVGLGHRRIHAKDCAECETESGRLDHLELEIELEGPLEPEQRERLQEIADQCPVKRTLGSEVLIERSAA</sequence>
<dbReference type="PANTHER" id="PTHR39624">
    <property type="entry name" value="PROTEIN INVOLVED IN RIMO-MEDIATED BETA-METHYLTHIOLATION OF RIBOSOMAL PROTEIN S12 YCAO"/>
    <property type="match status" value="1"/>
</dbReference>
<dbReference type="KEGG" id="rmar:GBA65_14135"/>
<gene>
    <name evidence="1" type="ORF">GBA65_14135</name>
</gene>
<dbReference type="PANTHER" id="PTHR39624:SF2">
    <property type="entry name" value="OSMC-LIKE PROTEIN"/>
    <property type="match status" value="1"/>
</dbReference>
<dbReference type="Proteomes" id="UP000502706">
    <property type="component" value="Chromosome"/>
</dbReference>
<evidence type="ECO:0000313" key="2">
    <source>
        <dbReference type="Proteomes" id="UP000502706"/>
    </source>
</evidence>
<dbReference type="AlphaFoldDB" id="A0A6G8PYY6"/>
<dbReference type="InterPro" id="IPR015946">
    <property type="entry name" value="KH_dom-like_a/b"/>
</dbReference>
<dbReference type="EMBL" id="CP045121">
    <property type="protein sequence ID" value="QIN79464.1"/>
    <property type="molecule type" value="Genomic_DNA"/>
</dbReference>
<reference evidence="1 2" key="1">
    <citation type="submission" date="2019-10" db="EMBL/GenBank/DDBJ databases">
        <title>Rubrobacter sp nov SCSIO 52915 isolated from a deep-sea sediment in the South China Sea.</title>
        <authorList>
            <person name="Chen R.W."/>
        </authorList>
    </citation>
    <scope>NUCLEOTIDE SEQUENCE [LARGE SCALE GENOMIC DNA]</scope>
    <source>
        <strain evidence="1 2">SCSIO 52915</strain>
    </source>
</reference>
<dbReference type="RefSeq" id="WP_166397130.1">
    <property type="nucleotide sequence ID" value="NZ_CP045121.1"/>
</dbReference>